<gene>
    <name evidence="1" type="ORF">EU509_09505</name>
</gene>
<keyword evidence="2" id="KW-1185">Reference proteome</keyword>
<protein>
    <submittedName>
        <fullName evidence="1">Uncharacterized protein</fullName>
    </submittedName>
</protein>
<dbReference type="InterPro" id="IPR053756">
    <property type="entry name" value="Toxin_immunity_effector"/>
</dbReference>
<dbReference type="RefSeq" id="WP_008136363.1">
    <property type="nucleotide sequence ID" value="NZ_JBBMQW010000001.1"/>
</dbReference>
<sequence length="79" mass="9015">MPSIEARTLSVCIQALQAAIKHNDFLSQSETVDKDDYEESSYMYELELVKLIKLYKKAEENGVPIPLKDLLKPPFEELG</sequence>
<organism evidence="1 2">
    <name type="scientific">Pseudoalteromonas fuliginea</name>
    <dbReference type="NCBI Taxonomy" id="1872678"/>
    <lineage>
        <taxon>Bacteria</taxon>
        <taxon>Pseudomonadati</taxon>
        <taxon>Pseudomonadota</taxon>
        <taxon>Gammaproteobacteria</taxon>
        <taxon>Alteromonadales</taxon>
        <taxon>Pseudoalteromonadaceae</taxon>
        <taxon>Pseudoalteromonas</taxon>
    </lineage>
</organism>
<proteinExistence type="predicted"/>
<dbReference type="Gene3D" id="1.10.287.2500">
    <property type="match status" value="1"/>
</dbReference>
<dbReference type="Proteomes" id="UP000322915">
    <property type="component" value="Unassembled WGS sequence"/>
</dbReference>
<evidence type="ECO:0000313" key="2">
    <source>
        <dbReference type="Proteomes" id="UP000322915"/>
    </source>
</evidence>
<evidence type="ECO:0000313" key="1">
    <source>
        <dbReference type="EMBL" id="KAA1156619.1"/>
    </source>
</evidence>
<accession>A0ABQ6RIB0</accession>
<comment type="caution">
    <text evidence="1">The sequence shown here is derived from an EMBL/GenBank/DDBJ whole genome shotgun (WGS) entry which is preliminary data.</text>
</comment>
<reference evidence="1 2" key="1">
    <citation type="submission" date="2019-01" db="EMBL/GenBank/DDBJ databases">
        <title>Genome sequences of marine Pseudoalteromonas species.</title>
        <authorList>
            <person name="Boraston A.B."/>
            <person name="Hehemann J.-H."/>
            <person name="Vickers C.J."/>
            <person name="Salama-Alber O."/>
            <person name="Abe K."/>
            <person name="Hettle A.J."/>
        </authorList>
    </citation>
    <scope>NUCLEOTIDE SEQUENCE [LARGE SCALE GENOMIC DNA]</scope>
    <source>
        <strain evidence="1 2">PS47</strain>
    </source>
</reference>
<dbReference type="EMBL" id="SEUJ01000068">
    <property type="protein sequence ID" value="KAA1156619.1"/>
    <property type="molecule type" value="Genomic_DNA"/>
</dbReference>
<name>A0ABQ6RIB0_9GAMM</name>